<dbReference type="Proteomes" id="UP000663866">
    <property type="component" value="Unassembled WGS sequence"/>
</dbReference>
<sequence>MRVSIRRLSEESSSFSFLSVVVSSRRRTVAQLRSSHSSAIMLLLKFIVMALFAAEASSRCVANGTDIPPPPEPEPITITELPLPPVTSNDAEGGCTFDINSHGTGCIGQALTTFQSGAFLPDGLHVTVTVNFTGAPAGPDPASIFTGVQLILVKTDGSTFCNGDTWKCITCGVPVENAIGRSLTMDYPQTFLDGKRLLAGTNIVECTSDLIDDSCTPDQVHIYPIRWNTTTNTTGPGGNIRELRLHPDNVHLGFNSFTILNGKMGQYGYIGRLQFDPFPTWGTPLSPRYDLVSVYRLFDPEALQPVTVDRDNSSLLHINPQSVMVGELRGFSGTGREVSYIGFPAESSNIDVFAADLTTGKVRRLTSHPEYVDPMDISPDDQWTVVMDTRSSGRQMFMAGMRGVPPLTDIVSSSATSSTRNNGVRRFFQPYLIDYYGDRGAYFGQKINAAGDGSPGTINDPEWNGMADPKWSLDGTRIVYWQSHTVPPSCGGINSLVCYNSTEPGGRNYRMMLAHLTSRPPLKPQVVEPISDVVPWGVKYEPGSSTPVLVYPLAGNYVLLGKHFGWANVTLVNNDAGTMIGTVSVVYHDFCDDGLNVLTGSEEDSGQTHTILSAKDQPVTNGLLSFNQPKPSRIMMTQISGGAMIWYGLNQQKLIDYLDFCQLFSLESLNVKSPPHSHPSSQLTNSFSRIRQHTTPSPDSHIATPRPSLSSTILKALIDRFVKDSLKFYDREENVITRLDEMEQQLQIMNLSDPR</sequence>
<dbReference type="AlphaFoldDB" id="A0A819Y335"/>
<dbReference type="EMBL" id="CAJOBG010005363">
    <property type="protein sequence ID" value="CAF4149999.1"/>
    <property type="molecule type" value="Genomic_DNA"/>
</dbReference>
<gene>
    <name evidence="1" type="ORF">OVN521_LOCUS23540</name>
</gene>
<dbReference type="Gene3D" id="2.120.10.30">
    <property type="entry name" value="TolB, C-terminal domain"/>
    <property type="match status" value="1"/>
</dbReference>
<accession>A0A819Y335</accession>
<reference evidence="1" key="1">
    <citation type="submission" date="2021-02" db="EMBL/GenBank/DDBJ databases">
        <authorList>
            <person name="Nowell W R."/>
        </authorList>
    </citation>
    <scope>NUCLEOTIDE SEQUENCE</scope>
</reference>
<evidence type="ECO:0000313" key="1">
    <source>
        <dbReference type="EMBL" id="CAF4149999.1"/>
    </source>
</evidence>
<keyword evidence="2" id="KW-1185">Reference proteome</keyword>
<name>A0A819Y335_9BILA</name>
<comment type="caution">
    <text evidence="1">The sequence shown here is derived from an EMBL/GenBank/DDBJ whole genome shotgun (WGS) entry which is preliminary data.</text>
</comment>
<dbReference type="SUPFAM" id="SSF50960">
    <property type="entry name" value="TolB, C-terminal domain"/>
    <property type="match status" value="1"/>
</dbReference>
<proteinExistence type="predicted"/>
<dbReference type="InterPro" id="IPR011042">
    <property type="entry name" value="6-blade_b-propeller_TolB-like"/>
</dbReference>
<organism evidence="1 2">
    <name type="scientific">Rotaria magnacalcarata</name>
    <dbReference type="NCBI Taxonomy" id="392030"/>
    <lineage>
        <taxon>Eukaryota</taxon>
        <taxon>Metazoa</taxon>
        <taxon>Spiralia</taxon>
        <taxon>Gnathifera</taxon>
        <taxon>Rotifera</taxon>
        <taxon>Eurotatoria</taxon>
        <taxon>Bdelloidea</taxon>
        <taxon>Philodinida</taxon>
        <taxon>Philodinidae</taxon>
        <taxon>Rotaria</taxon>
    </lineage>
</organism>
<protein>
    <submittedName>
        <fullName evidence="1">Uncharacterized protein</fullName>
    </submittedName>
</protein>
<evidence type="ECO:0000313" key="2">
    <source>
        <dbReference type="Proteomes" id="UP000663866"/>
    </source>
</evidence>